<feature type="transmembrane region" description="Helical" evidence="1">
    <location>
        <begin position="115"/>
        <end position="135"/>
    </location>
</feature>
<comment type="caution">
    <text evidence="2">The sequence shown here is derived from an EMBL/GenBank/DDBJ whole genome shotgun (WGS) entry which is preliminary data.</text>
</comment>
<dbReference type="EMBL" id="SNRX01000006">
    <property type="protein sequence ID" value="KAA6302632.1"/>
    <property type="molecule type" value="Genomic_DNA"/>
</dbReference>
<dbReference type="PANTHER" id="PTHR16214:SF3">
    <property type="entry name" value="TRANSMEMBRANE PROTEIN 260"/>
    <property type="match status" value="1"/>
</dbReference>
<evidence type="ECO:0000313" key="2">
    <source>
        <dbReference type="EMBL" id="KAA6302632.1"/>
    </source>
</evidence>
<dbReference type="Pfam" id="PF11028">
    <property type="entry name" value="TMEM260-like"/>
    <property type="match status" value="1"/>
</dbReference>
<feature type="transmembrane region" description="Helical" evidence="1">
    <location>
        <begin position="177"/>
        <end position="207"/>
    </location>
</feature>
<keyword evidence="1" id="KW-1133">Transmembrane helix</keyword>
<name>A0A5M8P2R3_9BACT</name>
<feature type="transmembrane region" description="Helical" evidence="1">
    <location>
        <begin position="300"/>
        <end position="328"/>
    </location>
</feature>
<sequence length="1104" mass="126539">MKKYSWANNILGWIVFAIAAIVYLMTIEPTASFWDCGEFIASAYKLEVGHPPGAPIFMLMGNLISHLASEPSQVAMMLNALSAIFSALTILFLFWTITHLARKIILKGESGAMTLPQMITILGAGAVGALAYTFSDTFWFSAVEGEVYAFSSLMTAVVFWLILKWEDVANEAHSDRWLILIAYLIGVSVAIHLLNLLCIPTIVLVYYFRKQEKPTLKGAFIALLISFGIIVAILYGLVQGLVEVCGWFELLFVNGLHLPYNSGVICYLILISGVLSWAIWETMKSTHNLTRVKISFIASVVLLGIPFLGSGVGLGIFIIVALNSYLFWSKKVNPAALNTILISLLVITIGYSSYALIMIRSAANTPMDQNSPEDIFTLGTYLNREQYGDTPLFYGQTFVSEIKYDGNEAVTTDEGPIWSQIPKKDPSEKDHYYESDRKKHLVYMDELNTLFPRMYSSDQNHIAGYKEWSNFKGKRVRVETLRGNKWVVKPTFGENLRYFFTYQVNFMYWRYFMWNFVGRQNDMQGRGEVSNGNWITGIKFLDQWRVGPQDDMPDNIAKNKGHNTYYMLPLLLGILGIFFQVYSGKKGTEQFWVTFLLFFMTGLAIVVYLNQTPNQPRERDYAYAASFYAFCIWIGLGTASVITGIRKYLKQNPTVSSIAGVALCLLVPIQMASQTWDDHDRSGRFIMRDFGMNYLTTCEPNSIIFTNGDNDTFPLWYAQEVEGYRTDVRVCNLSYLNTDWYIDQMKRQAYESDPLPIDWKKYEYAQGKHDVAYIIDEYQYPWPIDKVLDRIKSDDLRDKRLGNYNIEADNVPTTHITIPVDSAAVIASGIVKPEHAAWIPPHLLVNLGEKTNEQGQVTAPAKRYLMKNEIMVLDILKNNSDWKRPVYFAITVGDEQYFRLDPYFRQDGAAFRVMPFEAAQYQHIDADILYDNMMNKYKWGNLQQPGLYLDENVMRMTRTFRIMFGQLAQTLIAENDFERAEKAVDKCLEVIPSYNVPYDFYSTNELAVTYYQIGKKAKADELYVQLAEISTKNLNWYNRLNNRQYASVLNEVRKDLVFMQEIMSYFAENDQDKFNQYSMAYTSSMEHYQRFVSGVQTGRGGLNR</sequence>
<feature type="transmembrane region" description="Helical" evidence="1">
    <location>
        <begin position="621"/>
        <end position="642"/>
    </location>
</feature>
<proteinExistence type="predicted"/>
<dbReference type="SUPFAM" id="SSF48452">
    <property type="entry name" value="TPR-like"/>
    <property type="match status" value="1"/>
</dbReference>
<evidence type="ECO:0000313" key="3">
    <source>
        <dbReference type="Proteomes" id="UP000324575"/>
    </source>
</evidence>
<dbReference type="PANTHER" id="PTHR16214">
    <property type="entry name" value="TRANSMEMBRANE PROTEIN 260"/>
    <property type="match status" value="1"/>
</dbReference>
<dbReference type="Proteomes" id="UP000324575">
    <property type="component" value="Unassembled WGS sequence"/>
</dbReference>
<dbReference type="InterPro" id="IPR052724">
    <property type="entry name" value="GT117_domain-containing"/>
</dbReference>
<dbReference type="InterPro" id="IPR011990">
    <property type="entry name" value="TPR-like_helical_dom_sf"/>
</dbReference>
<organism evidence="2 3">
    <name type="scientific">Candidatus Ordinivivax streblomastigis</name>
    <dbReference type="NCBI Taxonomy" id="2540710"/>
    <lineage>
        <taxon>Bacteria</taxon>
        <taxon>Pseudomonadati</taxon>
        <taxon>Bacteroidota</taxon>
        <taxon>Bacteroidia</taxon>
        <taxon>Bacteroidales</taxon>
        <taxon>Candidatus Ordinivivax</taxon>
    </lineage>
</organism>
<feature type="transmembrane region" description="Helical" evidence="1">
    <location>
        <begin position="6"/>
        <end position="25"/>
    </location>
</feature>
<accession>A0A5M8P2R3</accession>
<feature type="transmembrane region" description="Helical" evidence="1">
    <location>
        <begin position="74"/>
        <end position="95"/>
    </location>
</feature>
<feature type="transmembrane region" description="Helical" evidence="1">
    <location>
        <begin position="147"/>
        <end position="165"/>
    </location>
</feature>
<feature type="transmembrane region" description="Helical" evidence="1">
    <location>
        <begin position="219"/>
        <end position="238"/>
    </location>
</feature>
<dbReference type="InterPro" id="IPR021280">
    <property type="entry name" value="TMEM260-like"/>
</dbReference>
<feature type="transmembrane region" description="Helical" evidence="1">
    <location>
        <begin position="565"/>
        <end position="584"/>
    </location>
</feature>
<evidence type="ECO:0000256" key="1">
    <source>
        <dbReference type="SAM" id="Phobius"/>
    </source>
</evidence>
<gene>
    <name evidence="2" type="ORF">EZS26_001139</name>
</gene>
<dbReference type="AlphaFoldDB" id="A0A5M8P2R3"/>
<keyword evidence="1" id="KW-0472">Membrane</keyword>
<feature type="transmembrane region" description="Helical" evidence="1">
    <location>
        <begin position="590"/>
        <end position="609"/>
    </location>
</feature>
<reference evidence="2 3" key="1">
    <citation type="submission" date="2019-03" db="EMBL/GenBank/DDBJ databases">
        <title>Single cell metagenomics reveals metabolic interactions within the superorganism composed of flagellate Streblomastix strix and complex community of Bacteroidetes bacteria on its surface.</title>
        <authorList>
            <person name="Treitli S.C."/>
            <person name="Kolisko M."/>
            <person name="Husnik F."/>
            <person name="Keeling P."/>
            <person name="Hampl V."/>
        </authorList>
    </citation>
    <scope>NUCLEOTIDE SEQUENCE [LARGE SCALE GENOMIC DNA]</scope>
    <source>
        <strain evidence="2">St1</strain>
    </source>
</reference>
<dbReference type="Gene3D" id="1.25.40.10">
    <property type="entry name" value="Tetratricopeptide repeat domain"/>
    <property type="match status" value="1"/>
</dbReference>
<keyword evidence="1" id="KW-0812">Transmembrane</keyword>
<feature type="transmembrane region" description="Helical" evidence="1">
    <location>
        <begin position="340"/>
        <end position="359"/>
    </location>
</feature>
<feature type="transmembrane region" description="Helical" evidence="1">
    <location>
        <begin position="258"/>
        <end position="280"/>
    </location>
</feature>
<protein>
    <submittedName>
        <fullName evidence="2">Uncharacterized protein</fullName>
    </submittedName>
</protein>